<sequence length="387" mass="45136">LVDENKTILGSVKTVTEEISRYRTVMPGKKYILPPHGEKLNLTEMKEIDTKELKKLLIQEPEENISRRLIALFNGLDPLLADEITFQAGLSPQEVVKELGEDNLKSLAGSLNYLRDSILKGKGSPLILTRDKNREEYQDFTCINLTKYPDNQKIFFKNTNEMVDNFFDYRIKQDKYRQLKDNLLQLVTQELKKTRQKCKGLEEKLRKANKCDKLRLWGELLTAQLYLVKKGQEKVELVNYYNPEQEKISIDLDPRLSPAENAQKFFKKYRKLKKALPLVKKDLKKTREEIRYLEGVKYNLEEGGLEDTVDIKEELSREGYLKTSGKQKRGKEKDRRKTAPSPLKFISSEGFEIYVGKNNRQNEYLTLKMASREDLWLHAKEIPGSHV</sequence>
<feature type="non-terminal residue" evidence="2">
    <location>
        <position position="387"/>
    </location>
</feature>
<dbReference type="Proteomes" id="UP000285138">
    <property type="component" value="Unassembled WGS sequence"/>
</dbReference>
<dbReference type="GO" id="GO:0043023">
    <property type="term" value="F:ribosomal large subunit binding"/>
    <property type="evidence" value="ECO:0007669"/>
    <property type="project" value="TreeGrafter"/>
</dbReference>
<proteinExistence type="predicted"/>
<gene>
    <name evidence="2" type="ORF">D5R97_09730</name>
</gene>
<dbReference type="PANTHER" id="PTHR15239">
    <property type="entry name" value="NUCLEAR EXPORT MEDIATOR FACTOR NEMF"/>
    <property type="match status" value="1"/>
</dbReference>
<evidence type="ECO:0000256" key="1">
    <source>
        <dbReference type="SAM" id="Coils"/>
    </source>
</evidence>
<evidence type="ECO:0000313" key="2">
    <source>
        <dbReference type="EMBL" id="RQD73231.1"/>
    </source>
</evidence>
<dbReference type="GO" id="GO:1990112">
    <property type="term" value="C:RQC complex"/>
    <property type="evidence" value="ECO:0007669"/>
    <property type="project" value="TreeGrafter"/>
</dbReference>
<dbReference type="EMBL" id="QZAA01000270">
    <property type="protein sequence ID" value="RQD73231.1"/>
    <property type="molecule type" value="Genomic_DNA"/>
</dbReference>
<dbReference type="InterPro" id="IPR051608">
    <property type="entry name" value="RQC_Subunit_NEMF"/>
</dbReference>
<accession>A0A424YA58</accession>
<dbReference type="GO" id="GO:0000049">
    <property type="term" value="F:tRNA binding"/>
    <property type="evidence" value="ECO:0007669"/>
    <property type="project" value="TreeGrafter"/>
</dbReference>
<feature type="coiled-coil region" evidence="1">
    <location>
        <begin position="184"/>
        <end position="211"/>
    </location>
</feature>
<dbReference type="GO" id="GO:0072344">
    <property type="term" value="P:rescue of stalled ribosome"/>
    <property type="evidence" value="ECO:0007669"/>
    <property type="project" value="TreeGrafter"/>
</dbReference>
<keyword evidence="1" id="KW-0175">Coiled coil</keyword>
<protein>
    <submittedName>
        <fullName evidence="2">DUF814 domain-containing protein</fullName>
    </submittedName>
</protein>
<reference evidence="2 3" key="1">
    <citation type="submission" date="2018-08" db="EMBL/GenBank/DDBJ databases">
        <title>The metabolism and importance of syntrophic acetate oxidation coupled to methane or sulfide production in haloalkaline environments.</title>
        <authorList>
            <person name="Timmers P.H.A."/>
            <person name="Vavourakis C.D."/>
            <person name="Sorokin D.Y."/>
            <person name="Sinninghe Damste J.S."/>
            <person name="Muyzer G."/>
            <person name="Stams A.J.M."/>
            <person name="Plugge C.M."/>
        </authorList>
    </citation>
    <scope>NUCLEOTIDE SEQUENCE [LARGE SCALE GENOMIC DNA]</scope>
    <source>
        <strain evidence="2">MSAO_Bac1</strain>
    </source>
</reference>
<organism evidence="2 3">
    <name type="scientific">Candidatus Syntrophonatronum acetioxidans</name>
    <dbReference type="NCBI Taxonomy" id="1795816"/>
    <lineage>
        <taxon>Bacteria</taxon>
        <taxon>Bacillati</taxon>
        <taxon>Bacillota</taxon>
        <taxon>Clostridia</taxon>
        <taxon>Eubacteriales</taxon>
        <taxon>Syntrophomonadaceae</taxon>
        <taxon>Candidatus Syntrophonatronum</taxon>
    </lineage>
</organism>
<evidence type="ECO:0000313" key="3">
    <source>
        <dbReference type="Proteomes" id="UP000285138"/>
    </source>
</evidence>
<feature type="non-terminal residue" evidence="2">
    <location>
        <position position="1"/>
    </location>
</feature>
<dbReference type="PANTHER" id="PTHR15239:SF6">
    <property type="entry name" value="RIBOSOME QUALITY CONTROL COMPLEX SUBUNIT NEMF"/>
    <property type="match status" value="1"/>
</dbReference>
<dbReference type="AlphaFoldDB" id="A0A424YA58"/>
<dbReference type="Pfam" id="PF05833">
    <property type="entry name" value="NFACT_N"/>
    <property type="match status" value="1"/>
</dbReference>
<name>A0A424YA58_9FIRM</name>
<comment type="caution">
    <text evidence="2">The sequence shown here is derived from an EMBL/GenBank/DDBJ whole genome shotgun (WGS) entry which is preliminary data.</text>
</comment>
<dbReference type="Gene3D" id="1.10.8.50">
    <property type="match status" value="1"/>
</dbReference>
<dbReference type="Gene3D" id="2.30.310.10">
    <property type="entry name" value="ibrinogen binding protein from staphylococcus aureus domain"/>
    <property type="match status" value="1"/>
</dbReference>